<organism evidence="2 3">
    <name type="scientific">Metamycoplasma faucium</name>
    <dbReference type="NCBI Taxonomy" id="56142"/>
    <lineage>
        <taxon>Bacteria</taxon>
        <taxon>Bacillati</taxon>
        <taxon>Mycoplasmatota</taxon>
        <taxon>Mycoplasmoidales</taxon>
        <taxon>Metamycoplasmataceae</taxon>
        <taxon>Metamycoplasma</taxon>
    </lineage>
</organism>
<sequence length="448" mass="51131">MKTKSTYKKPVYIVSLVLWILLTLSSAALYLMVFVKQIASLKQIENFVNTKKVYLINSATCLGIAAIVMLVFNIFDKLRLDAHDQIYDVIKRKKMGIIITGVIFTIIFSIYTVILFLIIFQSKNPQIQKLLTKAKITFKPEEKIYWLYAAYGSAIALGLILLRTIICSIIILPSKKLSLGTSSNTIAQESTKDEKETKEEDKSSTVEIVKSTNPNMNQNETLEIDFSKFNLKVIEDTDNKLATSNTPITNEKIQELQNLFNEVTAFEEKIDHKKYSSIVKYVQDSLETFTVKVNENLTQESVITKINNLTINFKRARLLLLLLDCREYAIEISSTPQLKLIGNNLLNFVTKKINEFNDLNSLRKTKTLINEILTEYLIAKLSQYISEVEIEIRRNPNQEALIKEALDIIKASKAAMNKKNINAIKQAITHLEKIKEAFSKIGYGNLYQ</sequence>
<reference evidence="2" key="1">
    <citation type="submission" date="2021-11" db="EMBL/GenBank/DDBJ databases">
        <title>The first genome sequence of unculturable Mycoplasma faucium obtained by de novo assembly of metagenomic reads.</title>
        <authorList>
            <person name="Sabat A.J."/>
            <person name="Bathoorn E."/>
            <person name="Akkerboom V."/>
            <person name="Friedrich A.W."/>
        </authorList>
    </citation>
    <scope>NUCLEOTIDE SEQUENCE [LARGE SCALE GENOMIC DNA]</scope>
    <source>
        <strain evidence="2">UMCG-MFM1</strain>
    </source>
</reference>
<evidence type="ECO:0000313" key="2">
    <source>
        <dbReference type="EMBL" id="WYM97479.1"/>
    </source>
</evidence>
<feature type="transmembrane region" description="Helical" evidence="1">
    <location>
        <begin position="96"/>
        <end position="120"/>
    </location>
</feature>
<dbReference type="EMBL" id="CP088155">
    <property type="protein sequence ID" value="WYM97479.1"/>
    <property type="molecule type" value="Genomic_DNA"/>
</dbReference>
<evidence type="ECO:0000313" key="3">
    <source>
        <dbReference type="Proteomes" id="UP001622612"/>
    </source>
</evidence>
<protein>
    <recommendedName>
        <fullName evidence="4">Transmembrane protein</fullName>
    </recommendedName>
</protein>
<dbReference type="Proteomes" id="UP001622612">
    <property type="component" value="Chromosome"/>
</dbReference>
<feature type="transmembrane region" description="Helical" evidence="1">
    <location>
        <begin position="12"/>
        <end position="33"/>
    </location>
</feature>
<proteinExistence type="predicted"/>
<keyword evidence="3" id="KW-1185">Reference proteome</keyword>
<keyword evidence="1" id="KW-0472">Membrane</keyword>
<name>A0ABZ2TLZ3_9BACT</name>
<dbReference type="RefSeq" id="WP_405311949.1">
    <property type="nucleotide sequence ID" value="NZ_CP088155.1"/>
</dbReference>
<feature type="transmembrane region" description="Helical" evidence="1">
    <location>
        <begin position="145"/>
        <end position="172"/>
    </location>
</feature>
<accession>A0ABZ2TLZ3</accession>
<keyword evidence="1" id="KW-0812">Transmembrane</keyword>
<feature type="transmembrane region" description="Helical" evidence="1">
    <location>
        <begin position="53"/>
        <end position="75"/>
    </location>
</feature>
<evidence type="ECO:0008006" key="4">
    <source>
        <dbReference type="Google" id="ProtNLM"/>
    </source>
</evidence>
<gene>
    <name evidence="2" type="ORF">LQ356_01080</name>
</gene>
<evidence type="ECO:0000256" key="1">
    <source>
        <dbReference type="SAM" id="Phobius"/>
    </source>
</evidence>
<keyword evidence="1" id="KW-1133">Transmembrane helix</keyword>